<dbReference type="PATRIC" id="fig|1224163.3.peg.2099"/>
<dbReference type="RefSeq" id="WP_020935486.1">
    <property type="nucleotide sequence ID" value="NC_021915.1"/>
</dbReference>
<dbReference type="eggNOG" id="COG2059">
    <property type="taxonomic scope" value="Bacteria"/>
</dbReference>
<feature type="transmembrane region" description="Helical" evidence="7">
    <location>
        <begin position="202"/>
        <end position="224"/>
    </location>
</feature>
<dbReference type="InterPro" id="IPR014047">
    <property type="entry name" value="Chr_Tranpt_l_chain"/>
</dbReference>
<dbReference type="KEGG" id="cmd:B841_10405"/>
<feature type="transmembrane region" description="Helical" evidence="7">
    <location>
        <begin position="14"/>
        <end position="36"/>
    </location>
</feature>
<feature type="transmembrane region" description="Helical" evidence="7">
    <location>
        <begin position="360"/>
        <end position="378"/>
    </location>
</feature>
<dbReference type="Proteomes" id="UP000015388">
    <property type="component" value="Chromosome"/>
</dbReference>
<dbReference type="NCBIfam" id="TIGR00937">
    <property type="entry name" value="2A51"/>
    <property type="match status" value="1"/>
</dbReference>
<dbReference type="OrthoDB" id="8969999at2"/>
<sequence length="400" mass="41388">MSTSSPSPTRPGEVAARFGLLGLASFGGPTAHLGYFREEFVHRRAWLGDPAYADVVALSQFLPGAGSSQVGMALGYHRGGWLGMLAAWLTFTLPSALILLIFGLALADADAAAVAEAGWVQGLLAVAVAVVFHAVAGMARTLADTPRTATIAVAAALTVLSVPAQFTHLAIILAAGALGALLFRKHDDADPENGRPDGVRPVSGRAAALALSLFVVLLVGLWVGARTVGGYVFTRAAAYFETGSLVFGGGHVVMPLLQNYAVEGEWMSQETFLAGYSAAQAVPGPMFTFATYLGAVDGGVAGALLATVAIFSPSALLMVAGLHFWGRWRHLPWLRAAFTGVNAAVVGLLLAAFWDPVLAHGVTGVASLTVAALCWLLLAMWKLPAWAVALFGAAAGFLLL</sequence>
<dbReference type="GO" id="GO:0005886">
    <property type="term" value="C:plasma membrane"/>
    <property type="evidence" value="ECO:0007669"/>
    <property type="project" value="UniProtKB-SubCell"/>
</dbReference>
<feature type="transmembrane region" description="Helical" evidence="7">
    <location>
        <begin position="333"/>
        <end position="354"/>
    </location>
</feature>
<dbReference type="AlphaFoldDB" id="S5TLJ9"/>
<evidence type="ECO:0000256" key="3">
    <source>
        <dbReference type="ARBA" id="ARBA00022475"/>
    </source>
</evidence>
<reference evidence="8 9" key="1">
    <citation type="submission" date="2012-11" db="EMBL/GenBank/DDBJ databases">
        <title>The complete genome sequence of Corynebacterium maris Coryn-1 (=DSM 45190).</title>
        <authorList>
            <person name="Schaffert L."/>
            <person name="Albersmeier A."/>
            <person name="Kalinowski J."/>
            <person name="Ruckert C."/>
        </authorList>
    </citation>
    <scope>NUCLEOTIDE SEQUENCE [LARGE SCALE GENOMIC DNA]</scope>
    <source>
        <strain evidence="9">Coryn-1</strain>
    </source>
</reference>
<evidence type="ECO:0000256" key="7">
    <source>
        <dbReference type="SAM" id="Phobius"/>
    </source>
</evidence>
<organism evidence="8 9">
    <name type="scientific">Corynebacterium maris DSM 45190</name>
    <dbReference type="NCBI Taxonomy" id="1224163"/>
    <lineage>
        <taxon>Bacteria</taxon>
        <taxon>Bacillati</taxon>
        <taxon>Actinomycetota</taxon>
        <taxon>Actinomycetes</taxon>
        <taxon>Mycobacteriales</taxon>
        <taxon>Corynebacteriaceae</taxon>
        <taxon>Corynebacterium</taxon>
    </lineage>
</organism>
<gene>
    <name evidence="8" type="ORF">B841_10405</name>
</gene>
<evidence type="ECO:0000256" key="2">
    <source>
        <dbReference type="ARBA" id="ARBA00005262"/>
    </source>
</evidence>
<keyword evidence="5 7" id="KW-1133">Transmembrane helix</keyword>
<protein>
    <submittedName>
        <fullName evidence="8">Transporter</fullName>
    </submittedName>
</protein>
<feature type="transmembrane region" description="Helical" evidence="7">
    <location>
        <begin position="151"/>
        <end position="182"/>
    </location>
</feature>
<keyword evidence="4 7" id="KW-0812">Transmembrane</keyword>
<dbReference type="PANTHER" id="PTHR33567">
    <property type="entry name" value="CHROMATE ION TRANSPORTER (EUROFUNG)"/>
    <property type="match status" value="1"/>
</dbReference>
<comment type="subcellular location">
    <subcellularLocation>
        <location evidence="1">Cell membrane</location>
        <topology evidence="1">Multi-pass membrane protein</topology>
    </subcellularLocation>
</comment>
<proteinExistence type="inferred from homology"/>
<evidence type="ECO:0000256" key="1">
    <source>
        <dbReference type="ARBA" id="ARBA00004651"/>
    </source>
</evidence>
<evidence type="ECO:0000313" key="8">
    <source>
        <dbReference type="EMBL" id="AGS35553.1"/>
    </source>
</evidence>
<keyword evidence="9" id="KW-1185">Reference proteome</keyword>
<comment type="similarity">
    <text evidence="2">Belongs to the chromate ion transporter (CHR) (TC 2.A.51) family.</text>
</comment>
<keyword evidence="3" id="KW-1003">Cell membrane</keyword>
<dbReference type="EMBL" id="CP003924">
    <property type="protein sequence ID" value="AGS35553.1"/>
    <property type="molecule type" value="Genomic_DNA"/>
</dbReference>
<accession>S5TLJ9</accession>
<keyword evidence="6 7" id="KW-0472">Membrane</keyword>
<name>S5TLJ9_9CORY</name>
<evidence type="ECO:0000313" key="9">
    <source>
        <dbReference type="Proteomes" id="UP000015388"/>
    </source>
</evidence>
<dbReference type="PIRSF" id="PIRSF004810">
    <property type="entry name" value="ChrA"/>
    <property type="match status" value="1"/>
</dbReference>
<evidence type="ECO:0000256" key="6">
    <source>
        <dbReference type="ARBA" id="ARBA00023136"/>
    </source>
</evidence>
<feature type="transmembrane region" description="Helical" evidence="7">
    <location>
        <begin position="236"/>
        <end position="257"/>
    </location>
</feature>
<dbReference type="Pfam" id="PF02417">
    <property type="entry name" value="Chromate_transp"/>
    <property type="match status" value="2"/>
</dbReference>
<dbReference type="GO" id="GO:0015109">
    <property type="term" value="F:chromate transmembrane transporter activity"/>
    <property type="evidence" value="ECO:0007669"/>
    <property type="project" value="InterPro"/>
</dbReference>
<dbReference type="PANTHER" id="PTHR33567:SF3">
    <property type="entry name" value="CHROMATE ION TRANSPORTER (EUROFUNG)"/>
    <property type="match status" value="1"/>
</dbReference>
<evidence type="ECO:0000256" key="5">
    <source>
        <dbReference type="ARBA" id="ARBA00022989"/>
    </source>
</evidence>
<feature type="transmembrane region" description="Helical" evidence="7">
    <location>
        <begin position="81"/>
        <end position="107"/>
    </location>
</feature>
<dbReference type="STRING" id="1224163.B841_10405"/>
<dbReference type="HOGENOM" id="CLU_018106_0_1_11"/>
<feature type="transmembrane region" description="Helical" evidence="7">
    <location>
        <begin position="300"/>
        <end position="326"/>
    </location>
</feature>
<evidence type="ECO:0000256" key="4">
    <source>
        <dbReference type="ARBA" id="ARBA00022692"/>
    </source>
</evidence>
<feature type="transmembrane region" description="Helical" evidence="7">
    <location>
        <begin position="119"/>
        <end position="139"/>
    </location>
</feature>
<dbReference type="InterPro" id="IPR003370">
    <property type="entry name" value="Chromate_transpt"/>
</dbReference>